<evidence type="ECO:0000313" key="2">
    <source>
        <dbReference type="EMBL" id="PJZ54985.1"/>
    </source>
</evidence>
<accession>A0A2M9YTX5</accession>
<reference evidence="4 5" key="1">
    <citation type="submission" date="2017-07" db="EMBL/GenBank/DDBJ databases">
        <title>Leptospira spp. isolated from tropical soils.</title>
        <authorList>
            <person name="Thibeaux R."/>
            <person name="Iraola G."/>
            <person name="Ferres I."/>
            <person name="Bierque E."/>
            <person name="Girault D."/>
            <person name="Soupe-Gilbert M.-E."/>
            <person name="Picardeau M."/>
            <person name="Goarant C."/>
        </authorList>
    </citation>
    <scope>NUCLEOTIDE SEQUENCE [LARGE SCALE GENOMIC DNA]</scope>
    <source>
        <strain evidence="2 5">FH2-B-C1</strain>
        <strain evidence="3 4">FH2-B-D1</strain>
    </source>
</reference>
<dbReference type="EMBL" id="NPDU01000045">
    <property type="protein sequence ID" value="PJZ60927.1"/>
    <property type="molecule type" value="Genomic_DNA"/>
</dbReference>
<proteinExistence type="predicted"/>
<keyword evidence="1" id="KW-0812">Transmembrane</keyword>
<comment type="caution">
    <text evidence="2">The sequence shown here is derived from an EMBL/GenBank/DDBJ whole genome shotgun (WGS) entry which is preliminary data.</text>
</comment>
<organism evidence="2 5">
    <name type="scientific">Leptospira adleri</name>
    <dbReference type="NCBI Taxonomy" id="2023186"/>
    <lineage>
        <taxon>Bacteria</taxon>
        <taxon>Pseudomonadati</taxon>
        <taxon>Spirochaetota</taxon>
        <taxon>Spirochaetia</taxon>
        <taxon>Leptospirales</taxon>
        <taxon>Leptospiraceae</taxon>
        <taxon>Leptospira</taxon>
    </lineage>
</organism>
<dbReference type="OrthoDB" id="344067at2"/>
<name>A0A2M9YTX5_9LEPT</name>
<dbReference type="EMBL" id="NPDV01000001">
    <property type="protein sequence ID" value="PJZ54985.1"/>
    <property type="molecule type" value="Genomic_DNA"/>
</dbReference>
<keyword evidence="4" id="KW-1185">Reference proteome</keyword>
<feature type="transmembrane region" description="Helical" evidence="1">
    <location>
        <begin position="74"/>
        <end position="94"/>
    </location>
</feature>
<dbReference type="AlphaFoldDB" id="A0A2M9YTX5"/>
<keyword evidence="1" id="KW-0472">Membrane</keyword>
<gene>
    <name evidence="3" type="ORF">CH376_15895</name>
    <name evidence="2" type="ORF">CH380_00240</name>
</gene>
<feature type="transmembrane region" description="Helical" evidence="1">
    <location>
        <begin position="148"/>
        <end position="169"/>
    </location>
</feature>
<evidence type="ECO:0000313" key="3">
    <source>
        <dbReference type="EMBL" id="PJZ60927.1"/>
    </source>
</evidence>
<evidence type="ECO:0000313" key="5">
    <source>
        <dbReference type="Proteomes" id="UP000232188"/>
    </source>
</evidence>
<evidence type="ECO:0000313" key="4">
    <source>
        <dbReference type="Proteomes" id="UP000232149"/>
    </source>
</evidence>
<keyword evidence="1" id="KW-1133">Transmembrane helix</keyword>
<dbReference type="RefSeq" id="WP_100783729.1">
    <property type="nucleotide sequence ID" value="NZ_NPDU01000045.1"/>
</dbReference>
<feature type="transmembrane region" description="Helical" evidence="1">
    <location>
        <begin position="43"/>
        <end position="62"/>
    </location>
</feature>
<dbReference type="Proteomes" id="UP000232188">
    <property type="component" value="Unassembled WGS sequence"/>
</dbReference>
<feature type="transmembrane region" description="Helical" evidence="1">
    <location>
        <begin position="12"/>
        <end position="31"/>
    </location>
</feature>
<sequence>MEIDKFVVRNILKTLVEYAVIILFGLGIVYLDEIEFSGIEIKYLIVLLAGTKSIYFFIKGFRKISELSVMDLKYYEFLVFIAVNISVIIVSFGLDFFCLYRVDPASFSGLPSGAAVFGLLFKFFYFSLMIFTNIGIIKIIPESTEAEVAVIFEAILSFITIIFVLSDFLSLKESLGRRRSDSKNSD</sequence>
<dbReference type="Proteomes" id="UP000232149">
    <property type="component" value="Unassembled WGS sequence"/>
</dbReference>
<evidence type="ECO:0000256" key="1">
    <source>
        <dbReference type="SAM" id="Phobius"/>
    </source>
</evidence>
<protein>
    <submittedName>
        <fullName evidence="2">Ion transporter</fullName>
    </submittedName>
</protein>
<feature type="transmembrane region" description="Helical" evidence="1">
    <location>
        <begin position="114"/>
        <end position="136"/>
    </location>
</feature>